<name>A0A401PTY9_SCYTO</name>
<dbReference type="Proteomes" id="UP000288216">
    <property type="component" value="Unassembled WGS sequence"/>
</dbReference>
<proteinExistence type="predicted"/>
<comment type="caution">
    <text evidence="1">The sequence shown here is derived from an EMBL/GenBank/DDBJ whole genome shotgun (WGS) entry which is preliminary data.</text>
</comment>
<reference evidence="1 2" key="1">
    <citation type="journal article" date="2018" name="Nat. Ecol. Evol.">
        <title>Shark genomes provide insights into elasmobranch evolution and the origin of vertebrates.</title>
        <authorList>
            <person name="Hara Y"/>
            <person name="Yamaguchi K"/>
            <person name="Onimaru K"/>
            <person name="Kadota M"/>
            <person name="Koyanagi M"/>
            <person name="Keeley SD"/>
            <person name="Tatsumi K"/>
            <person name="Tanaka K"/>
            <person name="Motone F"/>
            <person name="Kageyama Y"/>
            <person name="Nozu R"/>
            <person name="Adachi N"/>
            <person name="Nishimura O"/>
            <person name="Nakagawa R"/>
            <person name="Tanegashima C"/>
            <person name="Kiyatake I"/>
            <person name="Matsumoto R"/>
            <person name="Murakumo K"/>
            <person name="Nishida K"/>
            <person name="Terakita A"/>
            <person name="Kuratani S"/>
            <person name="Sato K"/>
            <person name="Hyodo S Kuraku.S."/>
        </authorList>
    </citation>
    <scope>NUCLEOTIDE SEQUENCE [LARGE SCALE GENOMIC DNA]</scope>
</reference>
<dbReference type="AlphaFoldDB" id="A0A401PTY9"/>
<dbReference type="EMBL" id="BFAA01016602">
    <property type="protein sequence ID" value="GCB76572.1"/>
    <property type="molecule type" value="Genomic_DNA"/>
</dbReference>
<dbReference type="STRING" id="75743.A0A401PTY9"/>
<accession>A0A401PTY9</accession>
<evidence type="ECO:0000313" key="2">
    <source>
        <dbReference type="Proteomes" id="UP000288216"/>
    </source>
</evidence>
<organism evidence="1 2">
    <name type="scientific">Scyliorhinus torazame</name>
    <name type="common">Cloudy catshark</name>
    <name type="synonym">Catulus torazame</name>
    <dbReference type="NCBI Taxonomy" id="75743"/>
    <lineage>
        <taxon>Eukaryota</taxon>
        <taxon>Metazoa</taxon>
        <taxon>Chordata</taxon>
        <taxon>Craniata</taxon>
        <taxon>Vertebrata</taxon>
        <taxon>Chondrichthyes</taxon>
        <taxon>Elasmobranchii</taxon>
        <taxon>Galeomorphii</taxon>
        <taxon>Galeoidea</taxon>
        <taxon>Carcharhiniformes</taxon>
        <taxon>Scyliorhinidae</taxon>
        <taxon>Scyliorhinus</taxon>
    </lineage>
</organism>
<keyword evidence="2" id="KW-1185">Reference proteome</keyword>
<protein>
    <submittedName>
        <fullName evidence="1">Uncharacterized protein</fullName>
    </submittedName>
</protein>
<evidence type="ECO:0000313" key="1">
    <source>
        <dbReference type="EMBL" id="GCB76572.1"/>
    </source>
</evidence>
<gene>
    <name evidence="1" type="ORF">scyTo_0020489</name>
</gene>
<sequence length="130" mass="13766">MLPCCPMQTNLFESGALVNIQQPLIQTDSGAVLVAADCKAETSQGDLGTLANVVSSLANLSKGKDNSQSLSDLTAIEALNNGDISVTDLQQEDQSTNEITRYTQLPLNVPSISNLLAPPLSSLNKERAEH</sequence>